<sequence length="263" mass="27977">MPARSFATVMPGKPRQCSRPGRGVRSASIGAVFALCLLPIVAWCGETVSVCYNWSCSAEAWVSFPDPLLAGVAGLLKGTGSAAEERERIAQAVGQLYGEAARQSPISDDRPGNTADAESPGRMDCIDHATTTTRLLRLLEARGWLRWHRVLEPALRAPYIVNQHFAAVLEEQAGPSDDALAAERALAAPVPAPAVPDYIPVLLAQCDCQAVLADLPAPPAPPRPVERHPGARYVVDSWFVLPGAAPVVLPLANWLKGEGPDVD</sequence>
<dbReference type="KEGG" id="otr:OTERR_22590"/>
<evidence type="ECO:0000256" key="1">
    <source>
        <dbReference type="SAM" id="MobiDB-lite"/>
    </source>
</evidence>
<protein>
    <submittedName>
        <fullName evidence="2">Uncharacterized protein</fullName>
    </submittedName>
</protein>
<reference evidence="2 3" key="1">
    <citation type="submission" date="2017-07" db="EMBL/GenBank/DDBJ databases">
        <title>Complete genome sequence of Oryzomicrobium terrae TPP412.</title>
        <authorList>
            <person name="Chiu L.-W."/>
            <person name="Lo K.-J."/>
            <person name="Tsai Y.-M."/>
            <person name="Lin S.-S."/>
            <person name="Kuo C.-H."/>
            <person name="Liu C.-T."/>
        </authorList>
    </citation>
    <scope>NUCLEOTIDE SEQUENCE [LARGE SCALE GENOMIC DNA]</scope>
    <source>
        <strain evidence="2 3">TPP412</strain>
    </source>
</reference>
<evidence type="ECO:0000313" key="3">
    <source>
        <dbReference type="Proteomes" id="UP000323671"/>
    </source>
</evidence>
<keyword evidence="3" id="KW-1185">Reference proteome</keyword>
<dbReference type="Proteomes" id="UP000323671">
    <property type="component" value="Chromosome"/>
</dbReference>
<evidence type="ECO:0000313" key="2">
    <source>
        <dbReference type="EMBL" id="QEL65735.1"/>
    </source>
</evidence>
<gene>
    <name evidence="2" type="ORF">OTERR_22590</name>
</gene>
<feature type="region of interest" description="Disordered" evidence="1">
    <location>
        <begin position="101"/>
        <end position="124"/>
    </location>
</feature>
<dbReference type="EMBL" id="CP022579">
    <property type="protein sequence ID" value="QEL65735.1"/>
    <property type="molecule type" value="Genomic_DNA"/>
</dbReference>
<organism evidence="2 3">
    <name type="scientific">Oryzomicrobium terrae</name>
    <dbReference type="NCBI Taxonomy" id="1735038"/>
    <lineage>
        <taxon>Bacteria</taxon>
        <taxon>Pseudomonadati</taxon>
        <taxon>Pseudomonadota</taxon>
        <taxon>Betaproteobacteria</taxon>
        <taxon>Rhodocyclales</taxon>
        <taxon>Rhodocyclaceae</taxon>
        <taxon>Oryzomicrobium</taxon>
    </lineage>
</organism>
<name>A0A5C1EAL9_9RHOO</name>
<dbReference type="AlphaFoldDB" id="A0A5C1EAL9"/>
<proteinExistence type="predicted"/>
<accession>A0A5C1EAL9</accession>